<feature type="non-terminal residue" evidence="1">
    <location>
        <position position="1"/>
    </location>
</feature>
<protein>
    <submittedName>
        <fullName evidence="1">Uncharacterized protein</fullName>
    </submittedName>
</protein>
<accession>U5D2Q7</accession>
<organism evidence="1 2">
    <name type="scientific">Amborella trichopoda</name>
    <dbReference type="NCBI Taxonomy" id="13333"/>
    <lineage>
        <taxon>Eukaryota</taxon>
        <taxon>Viridiplantae</taxon>
        <taxon>Streptophyta</taxon>
        <taxon>Embryophyta</taxon>
        <taxon>Tracheophyta</taxon>
        <taxon>Spermatophyta</taxon>
        <taxon>Magnoliopsida</taxon>
        <taxon>Amborellales</taxon>
        <taxon>Amborellaceae</taxon>
        <taxon>Amborella</taxon>
    </lineage>
</organism>
<dbReference type="HOGENOM" id="CLU_2985082_0_0_1"/>
<evidence type="ECO:0000313" key="2">
    <source>
        <dbReference type="Proteomes" id="UP000017836"/>
    </source>
</evidence>
<name>U5D2Q7_AMBTC</name>
<sequence length="58" mass="6896">SRVMDHVTFIFFTISRAIDERLQRADLNWTTITVSQDVMEASHQIISKGWRSTLIRMW</sequence>
<reference evidence="2" key="1">
    <citation type="journal article" date="2013" name="Science">
        <title>The Amborella genome and the evolution of flowering plants.</title>
        <authorList>
            <consortium name="Amborella Genome Project"/>
        </authorList>
    </citation>
    <scope>NUCLEOTIDE SEQUENCE [LARGE SCALE GENOMIC DNA]</scope>
</reference>
<dbReference type="Gramene" id="ERN14628">
    <property type="protein sequence ID" value="ERN14628"/>
    <property type="gene ID" value="AMTR_s00038p00186410"/>
</dbReference>
<evidence type="ECO:0000313" key="1">
    <source>
        <dbReference type="EMBL" id="ERN14628.1"/>
    </source>
</evidence>
<dbReference type="AlphaFoldDB" id="U5D2Q7"/>
<dbReference type="EMBL" id="KI392532">
    <property type="protein sequence ID" value="ERN14628.1"/>
    <property type="molecule type" value="Genomic_DNA"/>
</dbReference>
<keyword evidence="2" id="KW-1185">Reference proteome</keyword>
<dbReference type="Proteomes" id="UP000017836">
    <property type="component" value="Unassembled WGS sequence"/>
</dbReference>
<gene>
    <name evidence="1" type="ORF">AMTR_s00038p00186410</name>
</gene>
<proteinExistence type="predicted"/>